<feature type="domain" description="MobA-like NTP transferase" evidence="2">
    <location>
        <begin position="10"/>
        <end position="148"/>
    </location>
</feature>
<keyword evidence="4" id="KW-1185">Reference proteome</keyword>
<proteinExistence type="predicted"/>
<name>A0A1H0ZKJ2_9ACTN</name>
<evidence type="ECO:0000256" key="1">
    <source>
        <dbReference type="ARBA" id="ARBA00022679"/>
    </source>
</evidence>
<gene>
    <name evidence="3" type="ORF">SAMN04489718_1098</name>
</gene>
<evidence type="ECO:0000313" key="3">
    <source>
        <dbReference type="EMBL" id="SDQ27874.1"/>
    </source>
</evidence>
<dbReference type="InterPro" id="IPR029044">
    <property type="entry name" value="Nucleotide-diphossugar_trans"/>
</dbReference>
<organism evidence="3 4">
    <name type="scientific">Actinopolyspora saharensis</name>
    <dbReference type="NCBI Taxonomy" id="995062"/>
    <lineage>
        <taxon>Bacteria</taxon>
        <taxon>Bacillati</taxon>
        <taxon>Actinomycetota</taxon>
        <taxon>Actinomycetes</taxon>
        <taxon>Actinopolysporales</taxon>
        <taxon>Actinopolysporaceae</taxon>
        <taxon>Actinopolyspora</taxon>
    </lineage>
</organism>
<evidence type="ECO:0000313" key="4">
    <source>
        <dbReference type="Proteomes" id="UP000199301"/>
    </source>
</evidence>
<dbReference type="RefSeq" id="WP_092521538.1">
    <property type="nucleotide sequence ID" value="NZ_FNKO01000001.1"/>
</dbReference>
<dbReference type="EMBL" id="FNKO01000001">
    <property type="protein sequence ID" value="SDQ27874.1"/>
    <property type="molecule type" value="Genomic_DNA"/>
</dbReference>
<evidence type="ECO:0000259" key="2">
    <source>
        <dbReference type="Pfam" id="PF12804"/>
    </source>
</evidence>
<dbReference type="STRING" id="995062.SAMN04489718_1098"/>
<dbReference type="Pfam" id="PF12804">
    <property type="entry name" value="NTP_transf_3"/>
    <property type="match status" value="1"/>
</dbReference>
<protein>
    <submittedName>
        <fullName evidence="3">Molybdopterin-guanine dinucleotide biosynthesis protein A</fullName>
    </submittedName>
</protein>
<dbReference type="AlphaFoldDB" id="A0A1H0ZKJ2"/>
<accession>A0A1H0ZKJ2</accession>
<reference evidence="4" key="1">
    <citation type="submission" date="2016-10" db="EMBL/GenBank/DDBJ databases">
        <authorList>
            <person name="Varghese N."/>
            <person name="Submissions S."/>
        </authorList>
    </citation>
    <scope>NUCLEOTIDE SEQUENCE [LARGE SCALE GENOMIC DNA]</scope>
    <source>
        <strain evidence="4">DSM 45459</strain>
    </source>
</reference>
<sequence length="195" mass="20297">MTSLTSGLAGIVLAGGRGTRLGGRDKPAITLAGRSLLDRTLDAAADADPLIVVGPSRPVSRKVRWTLEEPAGGGPVAALAAGLESLTERAELVAVLAADHPWLTGAALRRLVRRLRAEDNAGGAVLVDDGERPQWLLGVWDTDALRRVVPRDAAGRALGGVLARADPLRVPAAAAEASDVDTPEELDRALRDFEG</sequence>
<dbReference type="SUPFAM" id="SSF53448">
    <property type="entry name" value="Nucleotide-diphospho-sugar transferases"/>
    <property type="match status" value="1"/>
</dbReference>
<dbReference type="Proteomes" id="UP000199301">
    <property type="component" value="Unassembled WGS sequence"/>
</dbReference>
<dbReference type="InterPro" id="IPR025877">
    <property type="entry name" value="MobA-like_NTP_Trfase"/>
</dbReference>
<dbReference type="Gene3D" id="3.90.550.10">
    <property type="entry name" value="Spore Coat Polysaccharide Biosynthesis Protein SpsA, Chain A"/>
    <property type="match status" value="1"/>
</dbReference>
<dbReference type="OrthoDB" id="4735656at2"/>
<dbReference type="PANTHER" id="PTHR19136">
    <property type="entry name" value="MOLYBDENUM COFACTOR GUANYLYLTRANSFERASE"/>
    <property type="match status" value="1"/>
</dbReference>
<keyword evidence="1" id="KW-0808">Transferase</keyword>
<dbReference type="GO" id="GO:0016779">
    <property type="term" value="F:nucleotidyltransferase activity"/>
    <property type="evidence" value="ECO:0007669"/>
    <property type="project" value="TreeGrafter"/>
</dbReference>
<dbReference type="PANTHER" id="PTHR19136:SF81">
    <property type="entry name" value="MOLYBDENUM COFACTOR GUANYLYLTRANSFERASE"/>
    <property type="match status" value="1"/>
</dbReference>